<feature type="signal peptide" evidence="1">
    <location>
        <begin position="1"/>
        <end position="22"/>
    </location>
</feature>
<evidence type="ECO:0008006" key="4">
    <source>
        <dbReference type="Google" id="ProtNLM"/>
    </source>
</evidence>
<dbReference type="EMBL" id="FOXF01000033">
    <property type="protein sequence ID" value="SFP52956.1"/>
    <property type="molecule type" value="Genomic_DNA"/>
</dbReference>
<name>A0A662ZID6_9GAMM</name>
<evidence type="ECO:0000313" key="2">
    <source>
        <dbReference type="EMBL" id="SFP52956.1"/>
    </source>
</evidence>
<dbReference type="Proteomes" id="UP000243745">
    <property type="component" value="Unassembled WGS sequence"/>
</dbReference>
<sequence>MKKAFILAAALCSAAACSNNQAVTMNENGKEIITDGFRVVSADESFPAEDLLGPLGDKKVVRGRKDPSHLAFVKNDNGHNYIIVNKILVTCPKNVNCIPADLQAKQLSRSVYEITVGSYEKWKSVQDELNRTQGIKQIAPAFEHGIIPSLKNSR</sequence>
<keyword evidence="1" id="KW-0732">Signal</keyword>
<dbReference type="OrthoDB" id="7102218at2"/>
<accession>A0A662ZID6</accession>
<keyword evidence="3" id="KW-1185">Reference proteome</keyword>
<reference evidence="2 3" key="1">
    <citation type="submission" date="2016-10" db="EMBL/GenBank/DDBJ databases">
        <authorList>
            <person name="Varghese N."/>
            <person name="Submissions S."/>
        </authorList>
    </citation>
    <scope>NUCLEOTIDE SEQUENCE [LARGE SCALE GENOMIC DNA]</scope>
    <source>
        <strain evidence="2 3">DSM 1361</strain>
    </source>
</reference>
<proteinExistence type="predicted"/>
<evidence type="ECO:0000313" key="3">
    <source>
        <dbReference type="Proteomes" id="UP000243745"/>
    </source>
</evidence>
<dbReference type="PROSITE" id="PS51257">
    <property type="entry name" value="PROKAR_LIPOPROTEIN"/>
    <property type="match status" value="1"/>
</dbReference>
<dbReference type="RefSeq" id="WP_031579523.1">
    <property type="nucleotide sequence ID" value="NZ_FOXF01000033.1"/>
</dbReference>
<feature type="chain" id="PRO_5024983159" description="Lipoprotein" evidence="1">
    <location>
        <begin position="23"/>
        <end position="154"/>
    </location>
</feature>
<gene>
    <name evidence="2" type="ORF">SAMN02910344_01634</name>
</gene>
<evidence type="ECO:0000256" key="1">
    <source>
        <dbReference type="SAM" id="SignalP"/>
    </source>
</evidence>
<dbReference type="AlphaFoldDB" id="A0A662ZID6"/>
<organism evidence="2 3">
    <name type="scientific">Ruminobacter amylophilus</name>
    <dbReference type="NCBI Taxonomy" id="867"/>
    <lineage>
        <taxon>Bacteria</taxon>
        <taxon>Pseudomonadati</taxon>
        <taxon>Pseudomonadota</taxon>
        <taxon>Gammaproteobacteria</taxon>
        <taxon>Aeromonadales</taxon>
        <taxon>Succinivibrionaceae</taxon>
        <taxon>Ruminobacter</taxon>
    </lineage>
</organism>
<protein>
    <recommendedName>
        <fullName evidence="4">Lipoprotein</fullName>
    </recommendedName>
</protein>